<accession>A0ABW2TTH2</accession>
<keyword evidence="2" id="KW-1185">Reference proteome</keyword>
<reference evidence="2" key="1">
    <citation type="journal article" date="2019" name="Int. J. Syst. Evol. Microbiol.">
        <title>The Global Catalogue of Microorganisms (GCM) 10K type strain sequencing project: providing services to taxonomists for standard genome sequencing and annotation.</title>
        <authorList>
            <consortium name="The Broad Institute Genomics Platform"/>
            <consortium name="The Broad Institute Genome Sequencing Center for Infectious Disease"/>
            <person name="Wu L."/>
            <person name="Ma J."/>
        </authorList>
    </citation>
    <scope>NUCLEOTIDE SEQUENCE [LARGE SCALE GENOMIC DNA]</scope>
    <source>
        <strain evidence="2">JCM 17695</strain>
    </source>
</reference>
<dbReference type="SUPFAM" id="SSF49344">
    <property type="entry name" value="CBD9-like"/>
    <property type="match status" value="1"/>
</dbReference>
<dbReference type="EMBL" id="JBHTEY010000004">
    <property type="protein sequence ID" value="MFC7616217.1"/>
    <property type="molecule type" value="Genomic_DNA"/>
</dbReference>
<organism evidence="1 2">
    <name type="scientific">Actinokineospora soli</name>
    <dbReference type="NCBI Taxonomy" id="1048753"/>
    <lineage>
        <taxon>Bacteria</taxon>
        <taxon>Bacillati</taxon>
        <taxon>Actinomycetota</taxon>
        <taxon>Actinomycetes</taxon>
        <taxon>Pseudonocardiales</taxon>
        <taxon>Pseudonocardiaceae</taxon>
        <taxon>Actinokineospora</taxon>
    </lineage>
</organism>
<evidence type="ECO:0000313" key="2">
    <source>
        <dbReference type="Proteomes" id="UP001596512"/>
    </source>
</evidence>
<gene>
    <name evidence="1" type="ORF">ACFQV2_24825</name>
</gene>
<dbReference type="Gene3D" id="2.60.40.1190">
    <property type="match status" value="1"/>
</dbReference>
<proteinExistence type="predicted"/>
<comment type="caution">
    <text evidence="1">The sequence shown here is derived from an EMBL/GenBank/DDBJ whole genome shotgun (WGS) entry which is preliminary data.</text>
</comment>
<evidence type="ECO:0000313" key="1">
    <source>
        <dbReference type="EMBL" id="MFC7616217.1"/>
    </source>
</evidence>
<sequence length="109" mass="11894">MTVPASALTLDIETADYQVSMYSNAEPGEGIGLVRPVYSKAHWDNGFPWTKEYRFGGGAGEQSFDLPSRDTDTRDPNTIDTLTGATDQSAVLDWTTTTPVVLPFVPLRP</sequence>
<name>A0ABW2TTH2_9PSEU</name>
<dbReference type="Proteomes" id="UP001596512">
    <property type="component" value="Unassembled WGS sequence"/>
</dbReference>
<protein>
    <submittedName>
        <fullName evidence="1">Uncharacterized protein</fullName>
    </submittedName>
</protein>